<keyword evidence="3" id="KW-0812">Transmembrane</keyword>
<dbReference type="Gene3D" id="1.20.120.1760">
    <property type="match status" value="1"/>
</dbReference>
<keyword evidence="3" id="KW-1133">Transmembrane helix</keyword>
<proteinExistence type="inferred from homology"/>
<feature type="transmembrane region" description="Helical" evidence="3">
    <location>
        <begin position="190"/>
        <end position="220"/>
    </location>
</feature>
<dbReference type="InterPro" id="IPR048254">
    <property type="entry name" value="CDP_ALCOHOL_P_TRANSF_CS"/>
</dbReference>
<keyword evidence="1 2" id="KW-0808">Transferase</keyword>
<dbReference type="Proteomes" id="UP001160625">
    <property type="component" value="Unassembled WGS sequence"/>
</dbReference>
<evidence type="ECO:0000313" key="5">
    <source>
        <dbReference type="Proteomes" id="UP001160625"/>
    </source>
</evidence>
<name>A0ABT6N4N0_9SPHN</name>
<feature type="transmembrane region" description="Helical" evidence="3">
    <location>
        <begin position="325"/>
        <end position="346"/>
    </location>
</feature>
<evidence type="ECO:0000313" key="4">
    <source>
        <dbReference type="EMBL" id="MDH7639843.1"/>
    </source>
</evidence>
<keyword evidence="5" id="KW-1185">Reference proteome</keyword>
<evidence type="ECO:0000256" key="2">
    <source>
        <dbReference type="RuleBase" id="RU003750"/>
    </source>
</evidence>
<organism evidence="4 5">
    <name type="scientific">Sphingomonas oryzagri</name>
    <dbReference type="NCBI Taxonomy" id="3042314"/>
    <lineage>
        <taxon>Bacteria</taxon>
        <taxon>Pseudomonadati</taxon>
        <taxon>Pseudomonadota</taxon>
        <taxon>Alphaproteobacteria</taxon>
        <taxon>Sphingomonadales</taxon>
        <taxon>Sphingomonadaceae</taxon>
        <taxon>Sphingomonas</taxon>
    </lineage>
</organism>
<gene>
    <name evidence="4" type="ORF">QGN17_14000</name>
</gene>
<comment type="similarity">
    <text evidence="2">Belongs to the CDP-alcohol phosphatidyltransferase class-I family.</text>
</comment>
<dbReference type="EMBL" id="JARYGZ010000001">
    <property type="protein sequence ID" value="MDH7639843.1"/>
    <property type="molecule type" value="Genomic_DNA"/>
</dbReference>
<evidence type="ECO:0000256" key="1">
    <source>
        <dbReference type="ARBA" id="ARBA00022679"/>
    </source>
</evidence>
<keyword evidence="3" id="KW-0472">Membrane</keyword>
<dbReference type="InterPro" id="IPR000462">
    <property type="entry name" value="CDP-OH_P_trans"/>
</dbReference>
<comment type="caution">
    <text evidence="4">The sequence shown here is derived from an EMBL/GenBank/DDBJ whole genome shotgun (WGS) entry which is preliminary data.</text>
</comment>
<protein>
    <submittedName>
        <fullName evidence="4">CDP-alcohol phosphatidyltransferase family protein</fullName>
    </submittedName>
</protein>
<feature type="transmembrane region" description="Helical" evidence="3">
    <location>
        <begin position="252"/>
        <end position="269"/>
    </location>
</feature>
<evidence type="ECO:0000256" key="3">
    <source>
        <dbReference type="SAM" id="Phobius"/>
    </source>
</evidence>
<dbReference type="RefSeq" id="WP_281045082.1">
    <property type="nucleotide sequence ID" value="NZ_JARYGZ010000001.1"/>
</dbReference>
<reference evidence="4" key="1">
    <citation type="submission" date="2023-04" db="EMBL/GenBank/DDBJ databases">
        <title>Sphingomonas sp. MAHUQ-71 isolated from rice field.</title>
        <authorList>
            <person name="Huq M.A."/>
        </authorList>
    </citation>
    <scope>NUCLEOTIDE SEQUENCE</scope>
    <source>
        <strain evidence="4">MAHUQ-71</strain>
    </source>
</reference>
<sequence>MGVEMHQGVAFLGVGGNDVRVFGLAPVERARRIAAKAKLAPVDRVPAEGPVIVADLAFAWDPAWLAYLRDHRDLAVTWRGRPALVHCADAAQAQAVIAAIETGAPLPPGLAIQDAELDASLYNATLRKRENAYLLPLTREAAPVIEKASYDASYKGVTDILTLYLWRGAAFHLTRWAAAIRMTPNMVTTIGVALCVWAFFLFWQGHFAAGLLVGLIFMVLDTVDGKLARCTGTSSEWGNILDHGVDLVHPPFWYWAWGVGCAVPAWGLGFAPHEFWTIMVVLVAGYAVQRAIEGAFIAGFGIHIHVWERIDSRFRMITARRNPNYILMVLSLLLSRPDWGLVWIAWWTGLSCLFHLVRLGQAYVARAQGREVVSWLV</sequence>
<dbReference type="Pfam" id="PF01066">
    <property type="entry name" value="CDP-OH_P_transf"/>
    <property type="match status" value="1"/>
</dbReference>
<accession>A0ABT6N4N0</accession>
<dbReference type="PROSITE" id="PS00379">
    <property type="entry name" value="CDP_ALCOHOL_P_TRANSF"/>
    <property type="match status" value="1"/>
</dbReference>
<dbReference type="InterPro" id="IPR043130">
    <property type="entry name" value="CDP-OH_PTrfase_TM_dom"/>
</dbReference>